<dbReference type="GO" id="GO:1902490">
    <property type="term" value="P:regulation of sperm capacitation"/>
    <property type="evidence" value="ECO:0007669"/>
    <property type="project" value="TreeGrafter"/>
</dbReference>
<proteinExistence type="inferred from homology"/>
<dbReference type="GO" id="GO:0001669">
    <property type="term" value="C:acrosomal vesicle"/>
    <property type="evidence" value="ECO:0007669"/>
    <property type="project" value="TreeGrafter"/>
</dbReference>
<name>A0A9Q1D5J2_CONCO</name>
<evidence type="ECO:0000313" key="3">
    <source>
        <dbReference type="EMBL" id="KAJ8258677.1"/>
    </source>
</evidence>
<feature type="region of interest" description="Disordered" evidence="2">
    <location>
        <begin position="253"/>
        <end position="272"/>
    </location>
</feature>
<sequence>MPNENTVDAPDNDMPSEMPNLQTPESPIGSPPPQSYLLDMTQADSCSTNLTLAHEIVVDRDFCFKQSTPPIDSLEGRVKEIVHRAFWDSVRAQLSLSPPDYTHAIRLLQEVKEILQSLLLPGHRLLRAQLDEVLDLVLIRQQAAHGALDLPRLSAYIVGTMASLCAPVRDPEIRKLRDQSDPVDLLREIMRVLGLMKMDMVNFTVQSLRPHLLQQAVQYERAKFQELLDKKQVSLDNTSAWLQRALLDASTVGSSSESSEQGGTKPHISSPVSPTAVLNRAYFLLLSWDPDSQPYPESVLMDQARMESLGQKLNLLVLEAAVLLVTSTQCGGAVFSVPGFVGNLKQTITALLEGCHQRSFDQQGALLALGEQLYKQVEQALSAQGGVPLSPGVESLLKGQITGLAEDHNPVRSLIGSRIQSYLLAVLGAPNSQRDPTVPPALLMVAPELQELAGAFRSIVNFNRTVFGPYYSPILRRLLFPEGGAEMGVDSR</sequence>
<comment type="caution">
    <text evidence="3">The sequence shown here is derived from an EMBL/GenBank/DDBJ whole genome shotgun (WGS) entry which is preliminary data.</text>
</comment>
<dbReference type="Proteomes" id="UP001152803">
    <property type="component" value="Unassembled WGS sequence"/>
</dbReference>
<dbReference type="GO" id="GO:0010737">
    <property type="term" value="P:protein kinase A signaling"/>
    <property type="evidence" value="ECO:0007669"/>
    <property type="project" value="TreeGrafter"/>
</dbReference>
<reference evidence="3" key="1">
    <citation type="journal article" date="2023" name="Science">
        <title>Genome structures resolve the early diversification of teleost fishes.</title>
        <authorList>
            <person name="Parey E."/>
            <person name="Louis A."/>
            <person name="Montfort J."/>
            <person name="Bouchez O."/>
            <person name="Roques C."/>
            <person name="Iampietro C."/>
            <person name="Lluch J."/>
            <person name="Castinel A."/>
            <person name="Donnadieu C."/>
            <person name="Desvignes T."/>
            <person name="Floi Bucao C."/>
            <person name="Jouanno E."/>
            <person name="Wen M."/>
            <person name="Mejri S."/>
            <person name="Dirks R."/>
            <person name="Jansen H."/>
            <person name="Henkel C."/>
            <person name="Chen W.J."/>
            <person name="Zahm M."/>
            <person name="Cabau C."/>
            <person name="Klopp C."/>
            <person name="Thompson A.W."/>
            <person name="Robinson-Rechavi M."/>
            <person name="Braasch I."/>
            <person name="Lecointre G."/>
            <person name="Bobe J."/>
            <person name="Postlethwait J.H."/>
            <person name="Berthelot C."/>
            <person name="Roest Crollius H."/>
            <person name="Guiguen Y."/>
        </authorList>
    </citation>
    <scope>NUCLEOTIDE SEQUENCE</scope>
    <source>
        <strain evidence="3">Concon-B</strain>
    </source>
</reference>
<organism evidence="3 4">
    <name type="scientific">Conger conger</name>
    <name type="common">Conger eel</name>
    <name type="synonym">Muraena conger</name>
    <dbReference type="NCBI Taxonomy" id="82655"/>
    <lineage>
        <taxon>Eukaryota</taxon>
        <taxon>Metazoa</taxon>
        <taxon>Chordata</taxon>
        <taxon>Craniata</taxon>
        <taxon>Vertebrata</taxon>
        <taxon>Euteleostomi</taxon>
        <taxon>Actinopterygii</taxon>
        <taxon>Neopterygii</taxon>
        <taxon>Teleostei</taxon>
        <taxon>Anguilliformes</taxon>
        <taxon>Congridae</taxon>
        <taxon>Conger</taxon>
    </lineage>
</organism>
<evidence type="ECO:0000313" key="4">
    <source>
        <dbReference type="Proteomes" id="UP001152803"/>
    </source>
</evidence>
<accession>A0A9Q1D5J2</accession>
<dbReference type="PANTHER" id="PTHR12832:SF14">
    <property type="entry name" value="T-COMPLEX PROTEIN 11 HOMOLOG"/>
    <property type="match status" value="1"/>
</dbReference>
<evidence type="ECO:0008006" key="5">
    <source>
        <dbReference type="Google" id="ProtNLM"/>
    </source>
</evidence>
<feature type="region of interest" description="Disordered" evidence="2">
    <location>
        <begin position="1"/>
        <end position="32"/>
    </location>
</feature>
<dbReference type="GO" id="GO:0036126">
    <property type="term" value="C:sperm flagellum"/>
    <property type="evidence" value="ECO:0007669"/>
    <property type="project" value="TreeGrafter"/>
</dbReference>
<protein>
    <recommendedName>
        <fullName evidence="5">T-complex 11</fullName>
    </recommendedName>
</protein>
<dbReference type="OrthoDB" id="276323at2759"/>
<comment type="similarity">
    <text evidence="1">Belongs to the TCP11 family.</text>
</comment>
<gene>
    <name evidence="3" type="ORF">COCON_G00176890</name>
</gene>
<dbReference type="AlphaFoldDB" id="A0A9Q1D5J2"/>
<evidence type="ECO:0000256" key="2">
    <source>
        <dbReference type="SAM" id="MobiDB-lite"/>
    </source>
</evidence>
<dbReference type="InterPro" id="IPR008862">
    <property type="entry name" value="Tcp11"/>
</dbReference>
<evidence type="ECO:0000256" key="1">
    <source>
        <dbReference type="ARBA" id="ARBA00010954"/>
    </source>
</evidence>
<dbReference type="Pfam" id="PF05794">
    <property type="entry name" value="Tcp11"/>
    <property type="match status" value="1"/>
</dbReference>
<dbReference type="PANTHER" id="PTHR12832">
    <property type="entry name" value="TESTIS-SPECIFIC PROTEIN PBS13 T-COMPLEX 11"/>
    <property type="match status" value="1"/>
</dbReference>
<dbReference type="EMBL" id="JAFJMO010000013">
    <property type="protein sequence ID" value="KAJ8258677.1"/>
    <property type="molecule type" value="Genomic_DNA"/>
</dbReference>
<keyword evidence="4" id="KW-1185">Reference proteome</keyword>